<dbReference type="EMBL" id="KN832881">
    <property type="protein sequence ID" value="KIM97620.1"/>
    <property type="molecule type" value="Genomic_DNA"/>
</dbReference>
<dbReference type="InterPro" id="IPR050819">
    <property type="entry name" value="Tripeptidyl-peptidase_I"/>
</dbReference>
<evidence type="ECO:0000256" key="5">
    <source>
        <dbReference type="ARBA" id="ARBA00022825"/>
    </source>
</evidence>
<dbReference type="PANTHER" id="PTHR14218:SF19">
    <property type="entry name" value="SERINE PROTEASE AORO, PUTATIVE (AFU_ORTHOLOGUE AFUA_6G10250)-RELATED"/>
    <property type="match status" value="1"/>
</dbReference>
<feature type="binding site" evidence="8">
    <location>
        <position position="626"/>
    </location>
    <ligand>
        <name>Ca(2+)</name>
        <dbReference type="ChEBI" id="CHEBI:29108"/>
    </ligand>
</feature>
<feature type="active site" description="Charge relay system" evidence="8">
    <location>
        <position position="585"/>
    </location>
</feature>
<feature type="chain" id="PRO_5002164974" description="Peptidase S53 domain-containing protein" evidence="9">
    <location>
        <begin position="19"/>
        <end position="668"/>
    </location>
</feature>
<proteinExistence type="predicted"/>
<evidence type="ECO:0000313" key="11">
    <source>
        <dbReference type="EMBL" id="KIM97620.1"/>
    </source>
</evidence>
<dbReference type="InParanoid" id="A0A0C3GNP1"/>
<dbReference type="InterPro" id="IPR030400">
    <property type="entry name" value="Sedolisin_dom"/>
</dbReference>
<dbReference type="InterPro" id="IPR015366">
    <property type="entry name" value="S53_propep"/>
</dbReference>
<comment type="cofactor">
    <cofactor evidence="8">
        <name>Ca(2+)</name>
        <dbReference type="ChEBI" id="CHEBI:29108"/>
    </cofactor>
    <text evidence="8">Binds 1 Ca(2+) ion per subunit.</text>
</comment>
<dbReference type="GO" id="GO:0006508">
    <property type="term" value="P:proteolysis"/>
    <property type="evidence" value="ECO:0007669"/>
    <property type="project" value="UniProtKB-KW"/>
</dbReference>
<dbReference type="SMART" id="SM00944">
    <property type="entry name" value="Pro-kuma_activ"/>
    <property type="match status" value="1"/>
</dbReference>
<evidence type="ECO:0000256" key="4">
    <source>
        <dbReference type="ARBA" id="ARBA00022801"/>
    </source>
</evidence>
<protein>
    <recommendedName>
        <fullName evidence="10">Peptidase S53 domain-containing protein</fullName>
    </recommendedName>
</protein>
<keyword evidence="5 8" id="KW-0720">Serine protease</keyword>
<evidence type="ECO:0000256" key="9">
    <source>
        <dbReference type="SAM" id="SignalP"/>
    </source>
</evidence>
<evidence type="ECO:0000256" key="2">
    <source>
        <dbReference type="ARBA" id="ARBA00022670"/>
    </source>
</evidence>
<dbReference type="PANTHER" id="PTHR14218">
    <property type="entry name" value="PROTEASE S8 TRIPEPTIDYL PEPTIDASE I CLN2"/>
    <property type="match status" value="1"/>
</dbReference>
<keyword evidence="9" id="KW-0732">Signal</keyword>
<dbReference type="CDD" id="cd11377">
    <property type="entry name" value="Pro-peptidase_S53"/>
    <property type="match status" value="1"/>
</dbReference>
<feature type="active site" description="Charge relay system" evidence="8">
    <location>
        <position position="313"/>
    </location>
</feature>
<dbReference type="InterPro" id="IPR036852">
    <property type="entry name" value="Peptidase_S8/S53_dom_sf"/>
</dbReference>
<keyword evidence="6 8" id="KW-0106">Calcium</keyword>
<keyword evidence="3 8" id="KW-0479">Metal-binding</keyword>
<keyword evidence="12" id="KW-1185">Reference proteome</keyword>
<comment type="subcellular location">
    <subcellularLocation>
        <location evidence="1">Secreted</location>
        <location evidence="1">Extracellular space</location>
    </subcellularLocation>
</comment>
<evidence type="ECO:0000256" key="7">
    <source>
        <dbReference type="ARBA" id="ARBA00023145"/>
    </source>
</evidence>
<keyword evidence="7" id="KW-0865">Zymogen</keyword>
<dbReference type="Proteomes" id="UP000054321">
    <property type="component" value="Unassembled WGS sequence"/>
</dbReference>
<dbReference type="GO" id="GO:0008240">
    <property type="term" value="F:tripeptidyl-peptidase activity"/>
    <property type="evidence" value="ECO:0007669"/>
    <property type="project" value="TreeGrafter"/>
</dbReference>
<feature type="signal peptide" evidence="9">
    <location>
        <begin position="1"/>
        <end position="18"/>
    </location>
</feature>
<dbReference type="GO" id="GO:0046872">
    <property type="term" value="F:metal ion binding"/>
    <property type="evidence" value="ECO:0007669"/>
    <property type="project" value="UniProtKB-UniRule"/>
</dbReference>
<evidence type="ECO:0000256" key="8">
    <source>
        <dbReference type="PROSITE-ProRule" id="PRU01032"/>
    </source>
</evidence>
<dbReference type="GO" id="GO:0005576">
    <property type="term" value="C:extracellular region"/>
    <property type="evidence" value="ECO:0007669"/>
    <property type="project" value="UniProtKB-SubCell"/>
</dbReference>
<dbReference type="STRING" id="913774.A0A0C3GNP1"/>
<gene>
    <name evidence="11" type="ORF">OIDMADRAFT_105170</name>
</gene>
<reference evidence="12" key="2">
    <citation type="submission" date="2015-01" db="EMBL/GenBank/DDBJ databases">
        <title>Evolutionary Origins and Diversification of the Mycorrhizal Mutualists.</title>
        <authorList>
            <consortium name="DOE Joint Genome Institute"/>
            <consortium name="Mycorrhizal Genomics Consortium"/>
            <person name="Kohler A."/>
            <person name="Kuo A."/>
            <person name="Nagy L.G."/>
            <person name="Floudas D."/>
            <person name="Copeland A."/>
            <person name="Barry K.W."/>
            <person name="Cichocki N."/>
            <person name="Veneault-Fourrey C."/>
            <person name="LaButti K."/>
            <person name="Lindquist E.A."/>
            <person name="Lipzen A."/>
            <person name="Lundell T."/>
            <person name="Morin E."/>
            <person name="Murat C."/>
            <person name="Riley R."/>
            <person name="Ohm R."/>
            <person name="Sun H."/>
            <person name="Tunlid A."/>
            <person name="Henrissat B."/>
            <person name="Grigoriev I.V."/>
            <person name="Hibbett D.S."/>
            <person name="Martin F."/>
        </authorList>
    </citation>
    <scope>NUCLEOTIDE SEQUENCE [LARGE SCALE GENOMIC DNA]</scope>
    <source>
        <strain evidence="12">Zn</strain>
    </source>
</reference>
<dbReference type="AlphaFoldDB" id="A0A0C3GNP1"/>
<evidence type="ECO:0000313" key="12">
    <source>
        <dbReference type="Proteomes" id="UP000054321"/>
    </source>
</evidence>
<dbReference type="CDD" id="cd04056">
    <property type="entry name" value="Peptidases_S53"/>
    <property type="match status" value="1"/>
</dbReference>
<feature type="binding site" evidence="8">
    <location>
        <position position="647"/>
    </location>
    <ligand>
        <name>Ca(2+)</name>
        <dbReference type="ChEBI" id="CHEBI:29108"/>
    </ligand>
</feature>
<dbReference type="SUPFAM" id="SSF52743">
    <property type="entry name" value="Subtilisin-like"/>
    <property type="match status" value="1"/>
</dbReference>
<dbReference type="MEROPS" id="S53.007"/>
<dbReference type="PROSITE" id="PS51695">
    <property type="entry name" value="SEDOLISIN"/>
    <property type="match status" value="1"/>
</dbReference>
<feature type="domain" description="Peptidase S53" evidence="10">
    <location>
        <begin position="230"/>
        <end position="667"/>
    </location>
</feature>
<feature type="active site" description="Charge relay system" evidence="8">
    <location>
        <position position="309"/>
    </location>
</feature>
<keyword evidence="2 8" id="KW-0645">Protease</keyword>
<feature type="binding site" evidence="8">
    <location>
        <position position="645"/>
    </location>
    <ligand>
        <name>Ca(2+)</name>
        <dbReference type="ChEBI" id="CHEBI:29108"/>
    </ligand>
</feature>
<evidence type="ECO:0000256" key="1">
    <source>
        <dbReference type="ARBA" id="ARBA00004239"/>
    </source>
</evidence>
<dbReference type="Pfam" id="PF09286">
    <property type="entry name" value="Pro-kuma_activ"/>
    <property type="match status" value="1"/>
</dbReference>
<dbReference type="GO" id="GO:0004252">
    <property type="term" value="F:serine-type endopeptidase activity"/>
    <property type="evidence" value="ECO:0007669"/>
    <property type="project" value="UniProtKB-UniRule"/>
</dbReference>
<dbReference type="OrthoDB" id="409122at2759"/>
<name>A0A0C3GNP1_OIDMZ</name>
<sequence length="668" mass="72913">MFVLKLGIFAVAVALCNAAPASIKHALHEKRQALSSDWVKVARIESTAILPIRIGLTQSNLEKGRDFLMEVSHPDSPKYGQYWTEEEIQDMFAPTAEAVQAVRNWLTMSGIDESRIVHSDNKGWLAFDATVEEAETLLLAEYYEHEHRHSPNIRVGCDEYHVPEYLQPHIDYITPGVKLTPVVKRDVKVERRTRPSIKKSHHMLPPPANWHHMPPGSGSLPEDVQGCGVNITPPCWKALYQLPQVSPPVTSANSLGLFEQGDYFAISDVQSYLKLFAPHIPINHLPIPALIDGAEYSAPANNTVLVGGEANIDIDIATALIYPQTVTLYQTDDQVYSPAEVALVNTFNTFLDALDGSYCTYSAYGETGDDPSIDPIYPDPAAGGYKGKLMCGVYKPTKVISASYGEAEQDLPYDYTHRQCNEFMKLGLQGVSILFASGDLGVASYPGDGGANGCLGPEGTIFNPQYPSNCPYVTSVGGTMLYADQTVRDKESVMQWNLGGSFANFSSSGGFSNYFPQPDYQISAVAKYFATHSPSYPYYSEFQVDLNTTKGLYNRIGRGYPDVASNGAFMPAFVNGELGQWFGASLAAPTFGSILTLINEERTVRGKGPVGFVNPVLYAHPEVLNDIVNGTNLGCGSHGFQAVPGWDPVTGLGTANYPKMLELFLSLP</sequence>
<feature type="binding site" evidence="8">
    <location>
        <position position="627"/>
    </location>
    <ligand>
        <name>Ca(2+)</name>
        <dbReference type="ChEBI" id="CHEBI:29108"/>
    </ligand>
</feature>
<evidence type="ECO:0000256" key="3">
    <source>
        <dbReference type="ARBA" id="ARBA00022723"/>
    </source>
</evidence>
<reference evidence="11 12" key="1">
    <citation type="submission" date="2014-04" db="EMBL/GenBank/DDBJ databases">
        <authorList>
            <consortium name="DOE Joint Genome Institute"/>
            <person name="Kuo A."/>
            <person name="Martino E."/>
            <person name="Perotto S."/>
            <person name="Kohler A."/>
            <person name="Nagy L.G."/>
            <person name="Floudas D."/>
            <person name="Copeland A."/>
            <person name="Barry K.W."/>
            <person name="Cichocki N."/>
            <person name="Veneault-Fourrey C."/>
            <person name="LaButti K."/>
            <person name="Lindquist E.A."/>
            <person name="Lipzen A."/>
            <person name="Lundell T."/>
            <person name="Morin E."/>
            <person name="Murat C."/>
            <person name="Sun H."/>
            <person name="Tunlid A."/>
            <person name="Henrissat B."/>
            <person name="Grigoriev I.V."/>
            <person name="Hibbett D.S."/>
            <person name="Martin F."/>
            <person name="Nordberg H.P."/>
            <person name="Cantor M.N."/>
            <person name="Hua S.X."/>
        </authorList>
    </citation>
    <scope>NUCLEOTIDE SEQUENCE [LARGE SCALE GENOMIC DNA]</scope>
    <source>
        <strain evidence="11 12">Zn</strain>
    </source>
</reference>
<accession>A0A0C3GNP1</accession>
<dbReference type="SUPFAM" id="SSF54897">
    <property type="entry name" value="Protease propeptides/inhibitors"/>
    <property type="match status" value="1"/>
</dbReference>
<dbReference type="Gene3D" id="3.40.50.200">
    <property type="entry name" value="Peptidase S8/S53 domain"/>
    <property type="match status" value="1"/>
</dbReference>
<evidence type="ECO:0000256" key="6">
    <source>
        <dbReference type="ARBA" id="ARBA00022837"/>
    </source>
</evidence>
<evidence type="ECO:0000259" key="10">
    <source>
        <dbReference type="PROSITE" id="PS51695"/>
    </source>
</evidence>
<keyword evidence="4 8" id="KW-0378">Hydrolase</keyword>
<dbReference type="HOGENOM" id="CLU_013783_4_0_1"/>
<organism evidence="11 12">
    <name type="scientific">Oidiodendron maius (strain Zn)</name>
    <dbReference type="NCBI Taxonomy" id="913774"/>
    <lineage>
        <taxon>Eukaryota</taxon>
        <taxon>Fungi</taxon>
        <taxon>Dikarya</taxon>
        <taxon>Ascomycota</taxon>
        <taxon>Pezizomycotina</taxon>
        <taxon>Leotiomycetes</taxon>
        <taxon>Leotiomycetes incertae sedis</taxon>
        <taxon>Myxotrichaceae</taxon>
        <taxon>Oidiodendron</taxon>
    </lineage>
</organism>